<evidence type="ECO:0000313" key="12">
    <source>
        <dbReference type="EMBL" id="KAL1208111.1"/>
    </source>
</evidence>
<gene>
    <name evidence="12" type="ORF">V5N11_010087</name>
</gene>
<keyword evidence="5" id="KW-0653">Protein transport</keyword>
<keyword evidence="4 10" id="KW-0812">Transmembrane</keyword>
<dbReference type="Proteomes" id="UP001558713">
    <property type="component" value="Unassembled WGS sequence"/>
</dbReference>
<dbReference type="SUPFAM" id="SSF58038">
    <property type="entry name" value="SNARE fusion complex"/>
    <property type="match status" value="1"/>
</dbReference>
<keyword evidence="8 10" id="KW-0472">Membrane</keyword>
<evidence type="ECO:0000256" key="10">
    <source>
        <dbReference type="SAM" id="Phobius"/>
    </source>
</evidence>
<keyword evidence="3" id="KW-0813">Transport</keyword>
<dbReference type="PANTHER" id="PTHR19957">
    <property type="entry name" value="SYNTAXIN"/>
    <property type="match status" value="1"/>
</dbReference>
<feature type="region of interest" description="Disordered" evidence="9">
    <location>
        <begin position="125"/>
        <end position="144"/>
    </location>
</feature>
<feature type="domain" description="T-SNARE coiled-coil homology" evidence="11">
    <location>
        <begin position="186"/>
        <end position="241"/>
    </location>
</feature>
<evidence type="ECO:0000256" key="2">
    <source>
        <dbReference type="ARBA" id="ARBA00009063"/>
    </source>
</evidence>
<dbReference type="PROSITE" id="PS50192">
    <property type="entry name" value="T_SNARE"/>
    <property type="match status" value="1"/>
</dbReference>
<evidence type="ECO:0000256" key="5">
    <source>
        <dbReference type="ARBA" id="ARBA00022927"/>
    </source>
</evidence>
<evidence type="ECO:0000313" key="13">
    <source>
        <dbReference type="Proteomes" id="UP001558713"/>
    </source>
</evidence>
<comment type="caution">
    <text evidence="12">The sequence shown here is derived from an EMBL/GenBank/DDBJ whole genome shotgun (WGS) entry which is preliminary data.</text>
</comment>
<organism evidence="12 13">
    <name type="scientific">Cardamine amara subsp. amara</name>
    <dbReference type="NCBI Taxonomy" id="228776"/>
    <lineage>
        <taxon>Eukaryota</taxon>
        <taxon>Viridiplantae</taxon>
        <taxon>Streptophyta</taxon>
        <taxon>Embryophyta</taxon>
        <taxon>Tracheophyta</taxon>
        <taxon>Spermatophyta</taxon>
        <taxon>Magnoliopsida</taxon>
        <taxon>eudicotyledons</taxon>
        <taxon>Gunneridae</taxon>
        <taxon>Pentapetalae</taxon>
        <taxon>rosids</taxon>
        <taxon>malvids</taxon>
        <taxon>Brassicales</taxon>
        <taxon>Brassicaceae</taxon>
        <taxon>Cardamineae</taxon>
        <taxon>Cardamine</taxon>
    </lineage>
</organism>
<comment type="subcellular location">
    <subcellularLocation>
        <location evidence="1">Membrane</location>
        <topology evidence="1">Single-pass type IV membrane protein</topology>
    </subcellularLocation>
</comment>
<comment type="similarity">
    <text evidence="2">Belongs to the syntaxin family.</text>
</comment>
<dbReference type="Pfam" id="PF05739">
    <property type="entry name" value="SNARE"/>
    <property type="match status" value="1"/>
</dbReference>
<dbReference type="EMBL" id="JBANAX010000458">
    <property type="protein sequence ID" value="KAL1208111.1"/>
    <property type="molecule type" value="Genomic_DNA"/>
</dbReference>
<keyword evidence="7" id="KW-0175">Coiled coil</keyword>
<evidence type="ECO:0000256" key="1">
    <source>
        <dbReference type="ARBA" id="ARBA00004211"/>
    </source>
</evidence>
<dbReference type="InterPro" id="IPR000727">
    <property type="entry name" value="T_SNARE_dom"/>
</dbReference>
<evidence type="ECO:0000256" key="9">
    <source>
        <dbReference type="SAM" id="MobiDB-lite"/>
    </source>
</evidence>
<evidence type="ECO:0000256" key="7">
    <source>
        <dbReference type="ARBA" id="ARBA00023054"/>
    </source>
</evidence>
<dbReference type="Gene3D" id="1.20.5.110">
    <property type="match status" value="1"/>
</dbReference>
<dbReference type="PANTHER" id="PTHR19957:SF263">
    <property type="entry name" value="SYNTAXIN-72"/>
    <property type="match status" value="1"/>
</dbReference>
<dbReference type="GO" id="GO:0016020">
    <property type="term" value="C:membrane"/>
    <property type="evidence" value="ECO:0007669"/>
    <property type="project" value="UniProtKB-SubCell"/>
</dbReference>
<evidence type="ECO:0000259" key="11">
    <source>
        <dbReference type="PROSITE" id="PS50192"/>
    </source>
</evidence>
<dbReference type="CDD" id="cd15841">
    <property type="entry name" value="SNARE_Qc"/>
    <property type="match status" value="1"/>
</dbReference>
<sequence>MPVIDIIFRVEEICKKYDKYDVDKQRELGASGDDAYSRLYTSIDSDIEAVLRKAELASTENNRAAAVAMNAEVRRTKARLAEDVVKLQKLAVKKVKGLTKEERESRCDLVIALADRLQAIPDGTEKAAKQANNDDWGGASAPNKNIKFDMSEEDMNDGFFQESEESSQTLHNPNKMKSSINYLTVDEGLDVISEGLDVLKNLARDMNEELDKQVPLMDEMETKVDGATSDLKNTNVRLKQQLVQMRSSRNFCIDIVLLCVILGIVSYIYNALN</sequence>
<feature type="transmembrane region" description="Helical" evidence="10">
    <location>
        <begin position="251"/>
        <end position="269"/>
    </location>
</feature>
<dbReference type="InterPro" id="IPR045242">
    <property type="entry name" value="Syntaxin"/>
</dbReference>
<reference evidence="12 13" key="1">
    <citation type="submission" date="2024-04" db="EMBL/GenBank/DDBJ databases">
        <title>Genome assembly C_amara_ONT_v2.</title>
        <authorList>
            <person name="Yant L."/>
            <person name="Moore C."/>
            <person name="Slenker M."/>
        </authorList>
    </citation>
    <scope>NUCLEOTIDE SEQUENCE [LARGE SCALE GENOMIC DNA]</scope>
    <source>
        <tissue evidence="12">Leaf</tissue>
    </source>
</reference>
<dbReference type="GO" id="GO:0015031">
    <property type="term" value="P:protein transport"/>
    <property type="evidence" value="ECO:0007669"/>
    <property type="project" value="UniProtKB-KW"/>
</dbReference>
<keyword evidence="13" id="KW-1185">Reference proteome</keyword>
<proteinExistence type="inferred from homology"/>
<accession>A0ABD1BAL7</accession>
<evidence type="ECO:0000256" key="8">
    <source>
        <dbReference type="ARBA" id="ARBA00023136"/>
    </source>
</evidence>
<dbReference type="FunFam" id="1.20.5.110:FF:000006">
    <property type="entry name" value="Syntaxin 6"/>
    <property type="match status" value="1"/>
</dbReference>
<evidence type="ECO:0000256" key="3">
    <source>
        <dbReference type="ARBA" id="ARBA00022448"/>
    </source>
</evidence>
<name>A0ABD1BAL7_CARAN</name>
<protein>
    <submittedName>
        <fullName evidence="12">Syntaxin-72</fullName>
    </submittedName>
</protein>
<evidence type="ECO:0000256" key="6">
    <source>
        <dbReference type="ARBA" id="ARBA00022989"/>
    </source>
</evidence>
<dbReference type="AlphaFoldDB" id="A0ABD1BAL7"/>
<keyword evidence="6 10" id="KW-1133">Transmembrane helix</keyword>
<evidence type="ECO:0000256" key="4">
    <source>
        <dbReference type="ARBA" id="ARBA00022692"/>
    </source>
</evidence>